<dbReference type="AlphaFoldDB" id="A0A562M700"/>
<organism evidence="3 4">
    <name type="scientific">Sphingobacterium siyangense</name>
    <dbReference type="NCBI Taxonomy" id="459529"/>
    <lineage>
        <taxon>Bacteria</taxon>
        <taxon>Pseudomonadati</taxon>
        <taxon>Bacteroidota</taxon>
        <taxon>Sphingobacteriia</taxon>
        <taxon>Sphingobacteriales</taxon>
        <taxon>Sphingobacteriaceae</taxon>
        <taxon>Sphingobacterium</taxon>
    </lineage>
</organism>
<sequence>MATRICYIISFLTGIGLLFIGLRFLFSPLNAEFDYGISTNTHADYSFHYIKGIRDLFSGILLVLLVLANERKALAIALLAATVVPLGDFMIVMGKNGSDWQHGIAHMIAVLICIIVGPVLLMQKKRTDNPYNQVSFDLIQSAANGGSTISECDLLPGAKTPWHYHTLFSERFEVLEGELEVGRSGKRYQLKSGDKIFISANETHLFNNRSKGVCRLRTTIDPGNIEFEKAALILLGLAKDGLTDGNGIPKNFSDLALFIYLNNSKMTGVMKIVEPLLSIVAKIAIKSGRLKILEEAYCKTTGLQGYGDLK</sequence>
<dbReference type="RefSeq" id="WP_075993095.1">
    <property type="nucleotide sequence ID" value="NZ_DAIRPU010000054.1"/>
</dbReference>
<dbReference type="Pfam" id="PF07883">
    <property type="entry name" value="Cupin_2"/>
    <property type="match status" value="1"/>
</dbReference>
<keyword evidence="1" id="KW-0812">Transmembrane</keyword>
<dbReference type="Gene3D" id="2.60.120.10">
    <property type="entry name" value="Jelly Rolls"/>
    <property type="match status" value="1"/>
</dbReference>
<feature type="transmembrane region" description="Helical" evidence="1">
    <location>
        <begin position="104"/>
        <end position="122"/>
    </location>
</feature>
<name>A0A562M700_9SPHI</name>
<dbReference type="OrthoDB" id="72027at2"/>
<accession>A0A562M700</accession>
<protein>
    <submittedName>
        <fullName evidence="3">Uncharacterized protein DUF4267</fullName>
    </submittedName>
</protein>
<dbReference type="Proteomes" id="UP000315908">
    <property type="component" value="Unassembled WGS sequence"/>
</dbReference>
<proteinExistence type="predicted"/>
<evidence type="ECO:0000259" key="2">
    <source>
        <dbReference type="Pfam" id="PF07883"/>
    </source>
</evidence>
<gene>
    <name evidence="3" type="ORF">IQ31_04994</name>
</gene>
<dbReference type="InterPro" id="IPR013096">
    <property type="entry name" value="Cupin_2"/>
</dbReference>
<comment type="caution">
    <text evidence="3">The sequence shown here is derived from an EMBL/GenBank/DDBJ whole genome shotgun (WGS) entry which is preliminary data.</text>
</comment>
<reference evidence="3 4" key="1">
    <citation type="journal article" date="2015" name="Stand. Genomic Sci.">
        <title>Genomic Encyclopedia of Bacterial and Archaeal Type Strains, Phase III: the genomes of soil and plant-associated and newly described type strains.</title>
        <authorList>
            <person name="Whitman W.B."/>
            <person name="Woyke T."/>
            <person name="Klenk H.P."/>
            <person name="Zhou Y."/>
            <person name="Lilburn T.G."/>
            <person name="Beck B.J."/>
            <person name="De Vos P."/>
            <person name="Vandamme P."/>
            <person name="Eisen J.A."/>
            <person name="Garrity G."/>
            <person name="Hugenholtz P."/>
            <person name="Kyrpides N.C."/>
        </authorList>
    </citation>
    <scope>NUCLEOTIDE SEQUENCE [LARGE SCALE GENOMIC DNA]</scope>
    <source>
        <strain evidence="3 4">CGMCC 1.6855</strain>
    </source>
</reference>
<dbReference type="InterPro" id="IPR025363">
    <property type="entry name" value="DUF4267"/>
</dbReference>
<dbReference type="InterPro" id="IPR011051">
    <property type="entry name" value="RmlC_Cupin_sf"/>
</dbReference>
<feature type="transmembrane region" description="Helical" evidence="1">
    <location>
        <begin position="74"/>
        <end position="92"/>
    </location>
</feature>
<dbReference type="InterPro" id="IPR014710">
    <property type="entry name" value="RmlC-like_jellyroll"/>
</dbReference>
<dbReference type="EMBL" id="VLKR01000041">
    <property type="protein sequence ID" value="TWI15592.1"/>
    <property type="molecule type" value="Genomic_DNA"/>
</dbReference>
<evidence type="ECO:0000313" key="3">
    <source>
        <dbReference type="EMBL" id="TWI15592.1"/>
    </source>
</evidence>
<feature type="domain" description="Cupin type-2" evidence="2">
    <location>
        <begin position="152"/>
        <end position="216"/>
    </location>
</feature>
<evidence type="ECO:0000313" key="4">
    <source>
        <dbReference type="Proteomes" id="UP000315908"/>
    </source>
</evidence>
<evidence type="ECO:0000256" key="1">
    <source>
        <dbReference type="SAM" id="Phobius"/>
    </source>
</evidence>
<keyword evidence="1" id="KW-0472">Membrane</keyword>
<keyword evidence="1" id="KW-1133">Transmembrane helix</keyword>
<dbReference type="SUPFAM" id="SSF51182">
    <property type="entry name" value="RmlC-like cupins"/>
    <property type="match status" value="1"/>
</dbReference>
<feature type="transmembrane region" description="Helical" evidence="1">
    <location>
        <begin position="46"/>
        <end position="67"/>
    </location>
</feature>
<feature type="transmembrane region" description="Helical" evidence="1">
    <location>
        <begin position="7"/>
        <end position="26"/>
    </location>
</feature>
<dbReference type="Pfam" id="PF14087">
    <property type="entry name" value="DUF4267"/>
    <property type="match status" value="1"/>
</dbReference>